<dbReference type="SUPFAM" id="SSF63418">
    <property type="entry name" value="MurE/MurF N-terminal domain"/>
    <property type="match status" value="1"/>
</dbReference>
<dbReference type="SUPFAM" id="SSF53244">
    <property type="entry name" value="MurD-like peptide ligases, peptide-binding domain"/>
    <property type="match status" value="1"/>
</dbReference>
<evidence type="ECO:0000256" key="2">
    <source>
        <dbReference type="ARBA" id="ARBA00022598"/>
    </source>
</evidence>
<evidence type="ECO:0000256" key="9">
    <source>
        <dbReference type="ARBA" id="ARBA00023316"/>
    </source>
</evidence>
<keyword evidence="2 14" id="KW-0436">Ligase</keyword>
<comment type="subcellular location">
    <subcellularLocation>
        <location evidence="10">Cytoplasm</location>
    </subcellularLocation>
</comment>
<keyword evidence="1" id="KW-0963">Cytoplasm</keyword>
<evidence type="ECO:0000259" key="12">
    <source>
        <dbReference type="Pfam" id="PF02875"/>
    </source>
</evidence>
<feature type="domain" description="Mur ligase C-terminal" evidence="12">
    <location>
        <begin position="342"/>
        <end position="451"/>
    </location>
</feature>
<dbReference type="Pfam" id="PF08245">
    <property type="entry name" value="Mur_ligase_M"/>
    <property type="match status" value="1"/>
</dbReference>
<dbReference type="GO" id="GO:0047480">
    <property type="term" value="F:UDP-N-acetylmuramoyl-tripeptide-D-alanyl-D-alanine ligase activity"/>
    <property type="evidence" value="ECO:0007669"/>
    <property type="project" value="UniProtKB-EC"/>
</dbReference>
<sequence>MRNNNLIFTIATDNPIFNDSTLFNIKKNINFSGISIDSRTIQSNEIFIALKGSNFNGSDYAQQAIENGASAVIIDKKNPEITTPMIVTNNCFTMLQNFAQYHRQLNKGKFIAVTGSFGKTTTKNMLKESLAASNIKVYATKDNLNNHIGLPLTIANNPLDTKYSVIETAMSSAGEIDSKSKLVKPDIAIITGVGITHGENFKTADDIACTKAEVFNHLSEEGIAIIGEFGYSIKKTIEIAKLHPKVKKLITYGFAMHNDIQIISLKPVDINNMLVRVRLFNKEISYQTATLNESIAMNSLALLAVAEAQNLNLEPILFAIHKFQPTIGRGTLFIKKLPNGIANIIDESYNTGPESIVNGIKTLCNMAAVKKGRKILVISNLSEFGQFESTAYSMIGEYINNVDLVYLVGKKFKKYIPKNIVHKIFNNAEDMANGLANIIQNNDNILIKGARIMQLDKAIDILLNPS</sequence>
<keyword evidence="7 10" id="KW-0573">Peptidoglycan synthesis</keyword>
<evidence type="ECO:0000313" key="15">
    <source>
        <dbReference type="Proteomes" id="UP001314181"/>
    </source>
</evidence>
<evidence type="ECO:0000259" key="13">
    <source>
        <dbReference type="Pfam" id="PF08245"/>
    </source>
</evidence>
<dbReference type="PANTHER" id="PTHR43024:SF1">
    <property type="entry name" value="UDP-N-ACETYLMURAMOYL-TRIPEPTIDE--D-ALANYL-D-ALANINE LIGASE"/>
    <property type="match status" value="1"/>
</dbReference>
<keyword evidence="6 10" id="KW-0133">Cell shape</keyword>
<dbReference type="InterPro" id="IPR013221">
    <property type="entry name" value="Mur_ligase_cen"/>
</dbReference>
<dbReference type="EMBL" id="CAWVOK010000034">
    <property type="protein sequence ID" value="CAK8163602.1"/>
    <property type="molecule type" value="Genomic_DNA"/>
</dbReference>
<evidence type="ECO:0000256" key="6">
    <source>
        <dbReference type="ARBA" id="ARBA00022960"/>
    </source>
</evidence>
<keyword evidence="8 10" id="KW-0131">Cell cycle</keyword>
<reference evidence="14 15" key="1">
    <citation type="submission" date="2024-01" db="EMBL/GenBank/DDBJ databases">
        <authorList>
            <person name="Kunselman E."/>
        </authorList>
    </citation>
    <scope>NUCLEOTIDE SEQUENCE [LARGE SCALE GENOMIC DNA]</scope>
    <source>
        <strain evidence="14">2 abalone samples</strain>
    </source>
</reference>
<evidence type="ECO:0000256" key="1">
    <source>
        <dbReference type="ARBA" id="ARBA00022490"/>
    </source>
</evidence>
<feature type="domain" description="Mur ligase N-terminal catalytic" evidence="11">
    <location>
        <begin position="31"/>
        <end position="78"/>
    </location>
</feature>
<dbReference type="Proteomes" id="UP001314181">
    <property type="component" value="Unassembled WGS sequence"/>
</dbReference>
<keyword evidence="4" id="KW-0547">Nucleotide-binding</keyword>
<dbReference type="Pfam" id="PF02875">
    <property type="entry name" value="Mur_ligase_C"/>
    <property type="match status" value="1"/>
</dbReference>
<comment type="pathway">
    <text evidence="10">Cell wall biogenesis; peptidoglycan biosynthesis.</text>
</comment>
<dbReference type="InterPro" id="IPR051046">
    <property type="entry name" value="MurCDEF_CellWall_CoF430Synth"/>
</dbReference>
<evidence type="ECO:0000256" key="4">
    <source>
        <dbReference type="ARBA" id="ARBA00022741"/>
    </source>
</evidence>
<dbReference type="Pfam" id="PF01225">
    <property type="entry name" value="Mur_ligase"/>
    <property type="match status" value="1"/>
</dbReference>
<keyword evidence="15" id="KW-1185">Reference proteome</keyword>
<dbReference type="SUPFAM" id="SSF53623">
    <property type="entry name" value="MurD-like peptide ligases, catalytic domain"/>
    <property type="match status" value="1"/>
</dbReference>
<dbReference type="InterPro" id="IPR004101">
    <property type="entry name" value="Mur_ligase_C"/>
</dbReference>
<dbReference type="InterPro" id="IPR005863">
    <property type="entry name" value="UDP-N-AcMur_synth"/>
</dbReference>
<evidence type="ECO:0000256" key="3">
    <source>
        <dbReference type="ARBA" id="ARBA00022618"/>
    </source>
</evidence>
<evidence type="ECO:0000256" key="7">
    <source>
        <dbReference type="ARBA" id="ARBA00022984"/>
    </source>
</evidence>
<evidence type="ECO:0000256" key="5">
    <source>
        <dbReference type="ARBA" id="ARBA00022840"/>
    </source>
</evidence>
<comment type="caution">
    <text evidence="14">The sequence shown here is derived from an EMBL/GenBank/DDBJ whole genome shotgun (WGS) entry which is preliminary data.</text>
</comment>
<evidence type="ECO:0000259" key="11">
    <source>
        <dbReference type="Pfam" id="PF01225"/>
    </source>
</evidence>
<dbReference type="InterPro" id="IPR036565">
    <property type="entry name" value="Mur-like_cat_sf"/>
</dbReference>
<dbReference type="Gene3D" id="3.40.1190.10">
    <property type="entry name" value="Mur-like, catalytic domain"/>
    <property type="match status" value="1"/>
</dbReference>
<organism evidence="14 15">
    <name type="scientific">Candidatus Xenohaliotis californiensis</name>
    <dbReference type="NCBI Taxonomy" id="84677"/>
    <lineage>
        <taxon>Bacteria</taxon>
        <taxon>Pseudomonadati</taxon>
        <taxon>Pseudomonadota</taxon>
        <taxon>Alphaproteobacteria</taxon>
        <taxon>Rickettsiales</taxon>
        <taxon>Anaplasmataceae</taxon>
        <taxon>Candidatus Xenohaliotis</taxon>
    </lineage>
</organism>
<evidence type="ECO:0000256" key="10">
    <source>
        <dbReference type="RuleBase" id="RU004136"/>
    </source>
</evidence>
<dbReference type="InterPro" id="IPR000713">
    <property type="entry name" value="Mur_ligase_N"/>
</dbReference>
<dbReference type="NCBIfam" id="TIGR01143">
    <property type="entry name" value="murF"/>
    <property type="match status" value="1"/>
</dbReference>
<dbReference type="Gene3D" id="3.40.1390.10">
    <property type="entry name" value="MurE/MurF, N-terminal domain"/>
    <property type="match status" value="1"/>
</dbReference>
<proteinExistence type="predicted"/>
<dbReference type="EC" id="6.3.2.10" evidence="10"/>
<gene>
    <name evidence="14" type="ORF">CAXC1_80060</name>
</gene>
<dbReference type="InterPro" id="IPR035911">
    <property type="entry name" value="MurE/MurF_N"/>
</dbReference>
<feature type="domain" description="Mur ligase central" evidence="13">
    <location>
        <begin position="113"/>
        <end position="306"/>
    </location>
</feature>
<keyword evidence="9 10" id="KW-0961">Cell wall biogenesis/degradation</keyword>
<keyword evidence="5" id="KW-0067">ATP-binding</keyword>
<comment type="catalytic activity">
    <reaction evidence="10">
        <text>D-alanyl-D-alanine + UDP-N-acetyl-alpha-D-muramoyl-L-alanyl-gamma-D-glutamyl-meso-2,6-diaminopimelate + ATP = UDP-N-acetyl-alpha-D-muramoyl-L-alanyl-gamma-D-glutamyl-meso-2,6-diaminopimeloyl-D-alanyl-D-alanine + ADP + phosphate + H(+)</text>
        <dbReference type="Rhea" id="RHEA:28374"/>
        <dbReference type="ChEBI" id="CHEBI:15378"/>
        <dbReference type="ChEBI" id="CHEBI:30616"/>
        <dbReference type="ChEBI" id="CHEBI:43474"/>
        <dbReference type="ChEBI" id="CHEBI:57822"/>
        <dbReference type="ChEBI" id="CHEBI:61386"/>
        <dbReference type="ChEBI" id="CHEBI:83905"/>
        <dbReference type="ChEBI" id="CHEBI:456216"/>
        <dbReference type="EC" id="6.3.2.10"/>
    </reaction>
</comment>
<dbReference type="Gene3D" id="3.90.190.20">
    <property type="entry name" value="Mur ligase, C-terminal domain"/>
    <property type="match status" value="1"/>
</dbReference>
<keyword evidence="3 10" id="KW-0132">Cell division</keyword>
<name>A0ABM9N9K6_9RICK</name>
<comment type="function">
    <text evidence="10">Involved in cell wall formation. Catalyzes the final step in the synthesis of UDP-N-acetylmuramoyl-pentapeptide, the precursor of murein.</text>
</comment>
<evidence type="ECO:0000313" key="14">
    <source>
        <dbReference type="EMBL" id="CAK8163602.1"/>
    </source>
</evidence>
<dbReference type="InterPro" id="IPR036615">
    <property type="entry name" value="Mur_ligase_C_dom_sf"/>
</dbReference>
<dbReference type="RefSeq" id="WP_338364963.1">
    <property type="nucleotide sequence ID" value="NZ_CAWVOK010000034.1"/>
</dbReference>
<protein>
    <recommendedName>
        <fullName evidence="10">UDP-N-acetylmuramoyl-tripeptide--D-alanyl-D-alanine ligase</fullName>
        <ecNumber evidence="10">6.3.2.10</ecNumber>
    </recommendedName>
</protein>
<accession>A0ABM9N9K6</accession>
<evidence type="ECO:0000256" key="8">
    <source>
        <dbReference type="ARBA" id="ARBA00023306"/>
    </source>
</evidence>
<dbReference type="PANTHER" id="PTHR43024">
    <property type="entry name" value="UDP-N-ACETYLMURAMOYL-TRIPEPTIDE--D-ALANYL-D-ALANINE LIGASE"/>
    <property type="match status" value="1"/>
</dbReference>